<dbReference type="InterPro" id="IPR017972">
    <property type="entry name" value="Cyt_P450_CS"/>
</dbReference>
<keyword evidence="5 9" id="KW-0560">Oxidoreductase</keyword>
<sequence>MHNALLYGLWAVASFVIYKFVNFIAKKRRHAIKARELGCQPPPVWDSKDILGITNTIKIVQAGKANRVPDYVVERFETISKREGRPVSTMKQNTAGDTQIFTADPKNIQALLATQFKDFVLGETRTNNFAPLLGYGIFTSDGKMWEHSRAMLRPQFARDQVSDLELEETHVQNLLKALPVDPSTGWTDVTDIEPLFFRLTLDSATEFLFGESVDSQLANLPGKTDSTPIDPARDEKAFAYAFDSAQGFLAQGARLGDMYWLAHNAEFKQLCKQVHVFVDSFVQQALNQVPAEKDVEKTGNSDGSKKKHKYILSHALAEQTRDPIELRAQMLNILLAGRDTTASLLSWLFMLLAQHPSIFKKLRTAILDDFGPYKETPAESDITFSKLKNCTYLQHTLSETLRLYPLVPLNSRRAHIDTSIPRGGGPDGTAPIFVPKGTEVNYSVHVMHHSRTLWGPDAELFKPERWEGRKAGWEFLPFNGGPRICIGQQFALTEASFVVVRLLQRFETLEAGEGLGEVRAKGKEGLHGLSLTNCPSEGVRVRLREAGRA</sequence>
<keyword evidence="10" id="KW-1133">Transmembrane helix</keyword>
<keyword evidence="6 8" id="KW-0408">Iron</keyword>
<comment type="cofactor">
    <cofactor evidence="1 8">
        <name>heme</name>
        <dbReference type="ChEBI" id="CHEBI:30413"/>
    </cofactor>
</comment>
<keyword evidence="4 8" id="KW-0479">Metal-binding</keyword>
<proteinExistence type="inferred from homology"/>
<keyword evidence="3 8" id="KW-0349">Heme</keyword>
<comment type="caution">
    <text evidence="11">The sequence shown here is derived from an EMBL/GenBank/DDBJ whole genome shotgun (WGS) entry which is preliminary data.</text>
</comment>
<dbReference type="GO" id="GO:0020037">
    <property type="term" value="F:heme binding"/>
    <property type="evidence" value="ECO:0007669"/>
    <property type="project" value="InterPro"/>
</dbReference>
<dbReference type="CDD" id="cd11063">
    <property type="entry name" value="CYP52"/>
    <property type="match status" value="1"/>
</dbReference>
<dbReference type="InterPro" id="IPR001128">
    <property type="entry name" value="Cyt_P450"/>
</dbReference>
<dbReference type="Gene3D" id="1.10.630.10">
    <property type="entry name" value="Cytochrome P450"/>
    <property type="match status" value="1"/>
</dbReference>
<dbReference type="InterPro" id="IPR036396">
    <property type="entry name" value="Cyt_P450_sf"/>
</dbReference>
<dbReference type="SUPFAM" id="SSF48264">
    <property type="entry name" value="Cytochrome P450"/>
    <property type="match status" value="1"/>
</dbReference>
<feature type="binding site" description="axial binding residue" evidence="8">
    <location>
        <position position="485"/>
    </location>
    <ligand>
        <name>heme</name>
        <dbReference type="ChEBI" id="CHEBI:30413"/>
    </ligand>
    <ligandPart>
        <name>Fe</name>
        <dbReference type="ChEBI" id="CHEBI:18248"/>
    </ligandPart>
</feature>
<evidence type="ECO:0000256" key="6">
    <source>
        <dbReference type="ARBA" id="ARBA00023004"/>
    </source>
</evidence>
<protein>
    <submittedName>
        <fullName evidence="11">P450 monooxygenase</fullName>
    </submittedName>
</protein>
<accession>A0A9P4HWH2</accession>
<name>A0A9P4HWH2_9PEZI</name>
<evidence type="ECO:0000256" key="4">
    <source>
        <dbReference type="ARBA" id="ARBA00022723"/>
    </source>
</evidence>
<evidence type="ECO:0000256" key="2">
    <source>
        <dbReference type="ARBA" id="ARBA00010617"/>
    </source>
</evidence>
<feature type="transmembrane region" description="Helical" evidence="10">
    <location>
        <begin position="6"/>
        <end position="25"/>
    </location>
</feature>
<comment type="similarity">
    <text evidence="2 9">Belongs to the cytochrome P450 family.</text>
</comment>
<dbReference type="OrthoDB" id="1470350at2759"/>
<dbReference type="PANTHER" id="PTHR24287:SF1">
    <property type="entry name" value="P450, PUTATIVE (EUROFUNG)-RELATED"/>
    <property type="match status" value="1"/>
</dbReference>
<evidence type="ECO:0000256" key="7">
    <source>
        <dbReference type="ARBA" id="ARBA00023033"/>
    </source>
</evidence>
<evidence type="ECO:0000256" key="10">
    <source>
        <dbReference type="SAM" id="Phobius"/>
    </source>
</evidence>
<gene>
    <name evidence="11" type="ORF">K490DRAFT_42881</name>
</gene>
<evidence type="ECO:0000256" key="1">
    <source>
        <dbReference type="ARBA" id="ARBA00001971"/>
    </source>
</evidence>
<evidence type="ECO:0000313" key="12">
    <source>
        <dbReference type="Proteomes" id="UP000799776"/>
    </source>
</evidence>
<dbReference type="InterPro" id="IPR002974">
    <property type="entry name" value="Cyt_P450_E_CYP52_ascomycetes"/>
</dbReference>
<dbReference type="AlphaFoldDB" id="A0A9P4HWH2"/>
<dbReference type="Pfam" id="PF00067">
    <property type="entry name" value="p450"/>
    <property type="match status" value="1"/>
</dbReference>
<keyword evidence="7 9" id="KW-0503">Monooxygenase</keyword>
<evidence type="ECO:0000313" key="11">
    <source>
        <dbReference type="EMBL" id="KAF2087173.1"/>
    </source>
</evidence>
<keyword evidence="10" id="KW-0472">Membrane</keyword>
<dbReference type="PANTHER" id="PTHR24287">
    <property type="entry name" value="P450, PUTATIVE (EUROFUNG)-RELATED"/>
    <property type="match status" value="1"/>
</dbReference>
<dbReference type="Proteomes" id="UP000799776">
    <property type="component" value="Unassembled WGS sequence"/>
</dbReference>
<evidence type="ECO:0000256" key="9">
    <source>
        <dbReference type="RuleBase" id="RU000461"/>
    </source>
</evidence>
<evidence type="ECO:0000256" key="5">
    <source>
        <dbReference type="ARBA" id="ARBA00023002"/>
    </source>
</evidence>
<dbReference type="GO" id="GO:0016712">
    <property type="term" value="F:oxidoreductase activity, acting on paired donors, with incorporation or reduction of molecular oxygen, reduced flavin or flavoprotein as one donor, and incorporation of one atom of oxygen"/>
    <property type="evidence" value="ECO:0007669"/>
    <property type="project" value="InterPro"/>
</dbReference>
<dbReference type="EMBL" id="ML978721">
    <property type="protein sequence ID" value="KAF2087173.1"/>
    <property type="molecule type" value="Genomic_DNA"/>
</dbReference>
<dbReference type="InterPro" id="IPR002402">
    <property type="entry name" value="Cyt_P450_E_grp-II"/>
</dbReference>
<dbReference type="PRINTS" id="PR00385">
    <property type="entry name" value="P450"/>
</dbReference>
<reference evidence="11" key="1">
    <citation type="journal article" date="2020" name="Stud. Mycol.">
        <title>101 Dothideomycetes genomes: a test case for predicting lifestyles and emergence of pathogens.</title>
        <authorList>
            <person name="Haridas S."/>
            <person name="Albert R."/>
            <person name="Binder M."/>
            <person name="Bloem J."/>
            <person name="Labutti K."/>
            <person name="Salamov A."/>
            <person name="Andreopoulos B."/>
            <person name="Baker S."/>
            <person name="Barry K."/>
            <person name="Bills G."/>
            <person name="Bluhm B."/>
            <person name="Cannon C."/>
            <person name="Castanera R."/>
            <person name="Culley D."/>
            <person name="Daum C."/>
            <person name="Ezra D."/>
            <person name="Gonzalez J."/>
            <person name="Henrissat B."/>
            <person name="Kuo A."/>
            <person name="Liang C."/>
            <person name="Lipzen A."/>
            <person name="Lutzoni F."/>
            <person name="Magnuson J."/>
            <person name="Mondo S."/>
            <person name="Nolan M."/>
            <person name="Ohm R."/>
            <person name="Pangilinan J."/>
            <person name="Park H.-J."/>
            <person name="Ramirez L."/>
            <person name="Alfaro M."/>
            <person name="Sun H."/>
            <person name="Tritt A."/>
            <person name="Yoshinaga Y."/>
            <person name="Zwiers L.-H."/>
            <person name="Turgeon B."/>
            <person name="Goodwin S."/>
            <person name="Spatafora J."/>
            <person name="Crous P."/>
            <person name="Grigoriev I."/>
        </authorList>
    </citation>
    <scope>NUCLEOTIDE SEQUENCE</scope>
    <source>
        <strain evidence="11">CBS 121410</strain>
    </source>
</reference>
<evidence type="ECO:0000256" key="3">
    <source>
        <dbReference type="ARBA" id="ARBA00022617"/>
    </source>
</evidence>
<dbReference type="PRINTS" id="PR00464">
    <property type="entry name" value="EP450II"/>
</dbReference>
<dbReference type="PROSITE" id="PS00086">
    <property type="entry name" value="CYTOCHROME_P450"/>
    <property type="match status" value="1"/>
</dbReference>
<dbReference type="PRINTS" id="PR01239">
    <property type="entry name" value="EP450IICYP52"/>
</dbReference>
<evidence type="ECO:0000256" key="8">
    <source>
        <dbReference type="PIRSR" id="PIRSR602402-1"/>
    </source>
</evidence>
<keyword evidence="10" id="KW-0812">Transmembrane</keyword>
<dbReference type="GO" id="GO:0005506">
    <property type="term" value="F:iron ion binding"/>
    <property type="evidence" value="ECO:0007669"/>
    <property type="project" value="InterPro"/>
</dbReference>
<dbReference type="InterPro" id="IPR047146">
    <property type="entry name" value="Cyt_P450_E_CYP52_fungi"/>
</dbReference>
<organism evidence="11 12">
    <name type="scientific">Saccharata proteae CBS 121410</name>
    <dbReference type="NCBI Taxonomy" id="1314787"/>
    <lineage>
        <taxon>Eukaryota</taxon>
        <taxon>Fungi</taxon>
        <taxon>Dikarya</taxon>
        <taxon>Ascomycota</taxon>
        <taxon>Pezizomycotina</taxon>
        <taxon>Dothideomycetes</taxon>
        <taxon>Dothideomycetes incertae sedis</taxon>
        <taxon>Botryosphaeriales</taxon>
        <taxon>Saccharataceae</taxon>
        <taxon>Saccharata</taxon>
    </lineage>
</organism>
<keyword evidence="12" id="KW-1185">Reference proteome</keyword>